<evidence type="ECO:0000256" key="5">
    <source>
        <dbReference type="ARBA" id="ARBA00023136"/>
    </source>
</evidence>
<evidence type="ECO:0000313" key="9">
    <source>
        <dbReference type="EMBL" id="CAB4933061.1"/>
    </source>
</evidence>
<keyword evidence="3 6" id="KW-0812">Transmembrane</keyword>
<feature type="transmembrane region" description="Helical" evidence="6">
    <location>
        <begin position="57"/>
        <end position="76"/>
    </location>
</feature>
<evidence type="ECO:0000256" key="4">
    <source>
        <dbReference type="ARBA" id="ARBA00022989"/>
    </source>
</evidence>
<proteinExistence type="predicted"/>
<feature type="domain" description="Phosphatidylglycerol lysyltransferase C-terminal" evidence="7">
    <location>
        <begin position="213"/>
        <end position="509"/>
    </location>
</feature>
<dbReference type="GO" id="GO:0055091">
    <property type="term" value="P:phospholipid homeostasis"/>
    <property type="evidence" value="ECO:0007669"/>
    <property type="project" value="TreeGrafter"/>
</dbReference>
<gene>
    <name evidence="8" type="ORF">UFOPK1392_00826</name>
    <name evidence="9" type="ORF">UFOPK3733_00792</name>
</gene>
<evidence type="ECO:0000313" key="8">
    <source>
        <dbReference type="EMBL" id="CAB4323081.1"/>
    </source>
</evidence>
<dbReference type="InterPro" id="IPR051211">
    <property type="entry name" value="PG_lysyltransferase"/>
</dbReference>
<dbReference type="PANTHER" id="PTHR34697:SF2">
    <property type="entry name" value="PHOSPHATIDYLGLYCEROL LYSYLTRANSFERASE"/>
    <property type="match status" value="1"/>
</dbReference>
<keyword evidence="2" id="KW-1003">Cell membrane</keyword>
<evidence type="ECO:0000256" key="6">
    <source>
        <dbReference type="SAM" id="Phobius"/>
    </source>
</evidence>
<dbReference type="EMBL" id="CAFBNC010000029">
    <property type="protein sequence ID" value="CAB4933061.1"/>
    <property type="molecule type" value="Genomic_DNA"/>
</dbReference>
<dbReference type="GO" id="GO:0005886">
    <property type="term" value="C:plasma membrane"/>
    <property type="evidence" value="ECO:0007669"/>
    <property type="project" value="UniProtKB-SubCell"/>
</dbReference>
<dbReference type="PANTHER" id="PTHR34697">
    <property type="entry name" value="PHOSPHATIDYLGLYCEROL LYSYLTRANSFERASE"/>
    <property type="match status" value="1"/>
</dbReference>
<keyword evidence="5 6" id="KW-0472">Membrane</keyword>
<reference evidence="9" key="1">
    <citation type="submission" date="2020-05" db="EMBL/GenBank/DDBJ databases">
        <authorList>
            <person name="Chiriac C."/>
            <person name="Salcher M."/>
            <person name="Ghai R."/>
            <person name="Kavagutti S V."/>
        </authorList>
    </citation>
    <scope>NUCLEOTIDE SEQUENCE</scope>
</reference>
<dbReference type="EMBL" id="CAEMXZ010000026">
    <property type="protein sequence ID" value="CAB4323081.1"/>
    <property type="molecule type" value="Genomic_DNA"/>
</dbReference>
<sequence>MGGLLLVGSTLPIVRNRFERVTNVFTPFGVEVASNVIALAVGLALLYLAGQLVRRRRLAWVVAVLLFGTSGVVNVLRLHHGYAAIYSVLMVVLLALSREQFTAPGDPPTLFEFIRFLPWYFFGLFVYGFAALYLERNSMTPGLTFGGAVRTILLGVVGVDGPYEYSRPFFEWFFPTSLLMFGLGGLAWALVLIFRPIVARPEEGRASWHDATEILRRYGNDTLDQFALRDDKLFFFASDGRAFIAYTYLGRHALVSGDPIGDPASCTRAIDEFLDMCTERAWAVAFLAVRESDRQLYLDRGLHTVYLGDEAVVRCSNFSLEGRRWKSIRQSSGRVARTYKFLWMPESSASPELIRQLNEISTRWRGKAPERGFTMTLSQDIEGTNPDFMLCIAMDEKDEPGGFLRVVPIYGADPGYTLDVMRRDPDTPNGMTEFLLTRTMMQLDSMGLDRFSMNFAAWGRFFEDDVDYSVPQRAVKFLLNLLSPFYQIRSLKDFNQRFHPEWVPRCIVYDDLRSLPRIALLYSGVEGFLNIPVIGRFLLPRTVSHPGHPITDEP</sequence>
<evidence type="ECO:0000256" key="3">
    <source>
        <dbReference type="ARBA" id="ARBA00022692"/>
    </source>
</evidence>
<dbReference type="InterPro" id="IPR024320">
    <property type="entry name" value="LPG_synthase_C"/>
</dbReference>
<evidence type="ECO:0000256" key="2">
    <source>
        <dbReference type="ARBA" id="ARBA00022475"/>
    </source>
</evidence>
<feature type="transmembrane region" description="Helical" evidence="6">
    <location>
        <begin position="32"/>
        <end position="50"/>
    </location>
</feature>
<dbReference type="AlphaFoldDB" id="A0A6J7IQP3"/>
<feature type="transmembrane region" description="Helical" evidence="6">
    <location>
        <begin position="82"/>
        <end position="101"/>
    </location>
</feature>
<feature type="transmembrane region" description="Helical" evidence="6">
    <location>
        <begin position="113"/>
        <end position="134"/>
    </location>
</feature>
<feature type="transmembrane region" description="Helical" evidence="6">
    <location>
        <begin position="172"/>
        <end position="194"/>
    </location>
</feature>
<evidence type="ECO:0000259" key="7">
    <source>
        <dbReference type="Pfam" id="PF09924"/>
    </source>
</evidence>
<comment type="subcellular location">
    <subcellularLocation>
        <location evidence="1">Cell membrane</location>
        <topology evidence="1">Multi-pass membrane protein</topology>
    </subcellularLocation>
</comment>
<organism evidence="9">
    <name type="scientific">freshwater metagenome</name>
    <dbReference type="NCBI Taxonomy" id="449393"/>
    <lineage>
        <taxon>unclassified sequences</taxon>
        <taxon>metagenomes</taxon>
        <taxon>ecological metagenomes</taxon>
    </lineage>
</organism>
<protein>
    <submittedName>
        <fullName evidence="9">Unannotated protein</fullName>
    </submittedName>
</protein>
<accession>A0A6J7IQP3</accession>
<dbReference type="GO" id="GO:0016755">
    <property type="term" value="F:aminoacyltransferase activity"/>
    <property type="evidence" value="ECO:0007669"/>
    <property type="project" value="TreeGrafter"/>
</dbReference>
<name>A0A6J7IQP3_9ZZZZ</name>
<evidence type="ECO:0000256" key="1">
    <source>
        <dbReference type="ARBA" id="ARBA00004651"/>
    </source>
</evidence>
<dbReference type="Pfam" id="PF09924">
    <property type="entry name" value="LPG_synthase_C"/>
    <property type="match status" value="1"/>
</dbReference>
<keyword evidence="4 6" id="KW-1133">Transmembrane helix</keyword>